<feature type="compositionally biased region" description="Pro residues" evidence="2">
    <location>
        <begin position="34"/>
        <end position="43"/>
    </location>
</feature>
<name>A0AAN9HIL3_9TELE</name>
<reference evidence="3 4" key="1">
    <citation type="submission" date="2024-02" db="EMBL/GenBank/DDBJ databases">
        <title>Chromosome-level genome assembly of the Eurasian Minnow (Phoxinus phoxinus).</title>
        <authorList>
            <person name="Oriowo T.O."/>
            <person name="Martin S."/>
            <person name="Stange M."/>
            <person name="Chrysostomakis Y."/>
            <person name="Brown T."/>
            <person name="Winkler S."/>
            <person name="Kukowka S."/>
            <person name="Myers E.W."/>
            <person name="Bohne A."/>
        </authorList>
    </citation>
    <scope>NUCLEOTIDE SEQUENCE [LARGE SCALE GENOMIC DNA]</scope>
    <source>
        <strain evidence="3">ZFMK-TIS-60720</strain>
        <tissue evidence="3">Whole Organism</tissue>
    </source>
</reference>
<feature type="region of interest" description="Disordered" evidence="2">
    <location>
        <begin position="412"/>
        <end position="432"/>
    </location>
</feature>
<dbReference type="PANTHER" id="PTHR48190">
    <property type="entry name" value="PROGRAMMED CELL DEATH PROTEIN 7"/>
    <property type="match status" value="1"/>
</dbReference>
<dbReference type="InterPro" id="IPR052831">
    <property type="entry name" value="Apoptosis_promoter"/>
</dbReference>
<sequence>MDNYQQFGYMGAPPPPHFNAPVYTDGAGYAGGAGPPPMPPPPAAAGHTWNMYQHPTAPVQAHWPQFPPFDPSRPPPVTFEPPQHTESPPPWLQNQWNQPEHHYSGQFPPNQHQYPNPAPPSYQSNIRPDHSAHMYTSNRQNYSFTDQSANRSWLDDNQNNSKMTSMPACDEESKQRLRDEQWIQSLLHSRIRKPSEPKRTKSNPPISQFKEKLYGTVKMLSELKIVCQMLKDNLENEDVWTGTLSKAAELKNHIQERLAELKDPDCVRSIKRKALQINKKRARMRRRKVELKEEELEREARRAEREAVVDKWQMKRIQEVEEKNREKELKQAADAVLSEVRKKQADAKRMLDILKSLEKLRKLRKEAAARKGMFPGKASDDVFDGHLERLRSLIRKRTAIYATEEKALRVMLEGEQEEERKRDREKRLKKEKEKLLQKKREVDAMLFGAELSPDHPLQPFHDYYTQAERSLPALIQIRREWDQFLVSVEHPDGTSVPRGWVLPDPPADDIWATALEK</sequence>
<keyword evidence="4" id="KW-1185">Reference proteome</keyword>
<evidence type="ECO:0000313" key="4">
    <source>
        <dbReference type="Proteomes" id="UP001364617"/>
    </source>
</evidence>
<evidence type="ECO:0008006" key="5">
    <source>
        <dbReference type="Google" id="ProtNLM"/>
    </source>
</evidence>
<feature type="compositionally biased region" description="Pro residues" evidence="2">
    <location>
        <begin position="65"/>
        <end position="79"/>
    </location>
</feature>
<dbReference type="GO" id="GO:0005689">
    <property type="term" value="C:U12-type spliceosomal complex"/>
    <property type="evidence" value="ECO:0007669"/>
    <property type="project" value="TreeGrafter"/>
</dbReference>
<feature type="compositionally biased region" description="Polar residues" evidence="2">
    <location>
        <begin position="149"/>
        <end position="164"/>
    </location>
</feature>
<comment type="caution">
    <text evidence="3">The sequence shown here is derived from an EMBL/GenBank/DDBJ whole genome shotgun (WGS) entry which is preliminary data.</text>
</comment>
<feature type="compositionally biased region" description="Basic and acidic residues" evidence="2">
    <location>
        <begin position="418"/>
        <end position="432"/>
    </location>
</feature>
<evidence type="ECO:0000256" key="1">
    <source>
        <dbReference type="SAM" id="Coils"/>
    </source>
</evidence>
<feature type="region of interest" description="Disordered" evidence="2">
    <location>
        <begin position="149"/>
        <end position="177"/>
    </location>
</feature>
<proteinExistence type="predicted"/>
<dbReference type="PANTHER" id="PTHR48190:SF2">
    <property type="entry name" value="PROGRAMMED CELL DEATH PROTEIN 7"/>
    <property type="match status" value="1"/>
</dbReference>
<dbReference type="AlphaFoldDB" id="A0AAN9HIL3"/>
<dbReference type="Proteomes" id="UP001364617">
    <property type="component" value="Unassembled WGS sequence"/>
</dbReference>
<protein>
    <recommendedName>
        <fullName evidence="5">Programmed cell death 7</fullName>
    </recommendedName>
</protein>
<organism evidence="3 4">
    <name type="scientific">Phoxinus phoxinus</name>
    <name type="common">Eurasian minnow</name>
    <dbReference type="NCBI Taxonomy" id="58324"/>
    <lineage>
        <taxon>Eukaryota</taxon>
        <taxon>Metazoa</taxon>
        <taxon>Chordata</taxon>
        <taxon>Craniata</taxon>
        <taxon>Vertebrata</taxon>
        <taxon>Euteleostomi</taxon>
        <taxon>Actinopterygii</taxon>
        <taxon>Neopterygii</taxon>
        <taxon>Teleostei</taxon>
        <taxon>Ostariophysi</taxon>
        <taxon>Cypriniformes</taxon>
        <taxon>Leuciscidae</taxon>
        <taxon>Phoxininae</taxon>
        <taxon>Phoxinus</taxon>
    </lineage>
</organism>
<evidence type="ECO:0000256" key="2">
    <source>
        <dbReference type="SAM" id="MobiDB-lite"/>
    </source>
</evidence>
<feature type="region of interest" description="Disordered" evidence="2">
    <location>
        <begin position="29"/>
        <end position="129"/>
    </location>
</feature>
<accession>A0AAN9HIL3</accession>
<keyword evidence="1" id="KW-0175">Coiled coil</keyword>
<dbReference type="EMBL" id="JAYKXH010000001">
    <property type="protein sequence ID" value="KAK7176797.1"/>
    <property type="molecule type" value="Genomic_DNA"/>
</dbReference>
<dbReference type="Pfam" id="PF16021">
    <property type="entry name" value="PDCD7"/>
    <property type="match status" value="1"/>
</dbReference>
<gene>
    <name evidence="3" type="ORF">R3I93_000902</name>
</gene>
<dbReference type="InterPro" id="IPR031974">
    <property type="entry name" value="PDCD7"/>
</dbReference>
<feature type="coiled-coil region" evidence="1">
    <location>
        <begin position="272"/>
        <end position="306"/>
    </location>
</feature>
<evidence type="ECO:0000313" key="3">
    <source>
        <dbReference type="EMBL" id="KAK7176797.1"/>
    </source>
</evidence>